<dbReference type="Proteomes" id="UP000787472">
    <property type="component" value="Unassembled WGS sequence"/>
</dbReference>
<evidence type="ECO:0000313" key="3">
    <source>
        <dbReference type="EMBL" id="NHO67127.1"/>
    </source>
</evidence>
<dbReference type="EMBL" id="JAAONZ010000014">
    <property type="protein sequence ID" value="NHO67127.1"/>
    <property type="molecule type" value="Genomic_DNA"/>
</dbReference>
<gene>
    <name evidence="3" type="ORF">G8770_16385</name>
</gene>
<accession>A0A9E5T3G4</accession>
<evidence type="ECO:0000259" key="2">
    <source>
        <dbReference type="Pfam" id="PF13511"/>
    </source>
</evidence>
<keyword evidence="1" id="KW-0175">Coiled coil</keyword>
<evidence type="ECO:0000256" key="1">
    <source>
        <dbReference type="SAM" id="Coils"/>
    </source>
</evidence>
<organism evidence="3 4">
    <name type="scientific">Pseudomaricurvus hydrocarbonicus</name>
    <dbReference type="NCBI Taxonomy" id="1470433"/>
    <lineage>
        <taxon>Bacteria</taxon>
        <taxon>Pseudomonadati</taxon>
        <taxon>Pseudomonadota</taxon>
        <taxon>Gammaproteobacteria</taxon>
        <taxon>Cellvibrionales</taxon>
        <taxon>Cellvibrionaceae</taxon>
        <taxon>Pseudomaricurvus</taxon>
    </lineage>
</organism>
<comment type="caution">
    <text evidence="3">The sequence shown here is derived from an EMBL/GenBank/DDBJ whole genome shotgun (WGS) entry which is preliminary data.</text>
</comment>
<reference evidence="3" key="1">
    <citation type="submission" date="2020-03" db="EMBL/GenBank/DDBJ databases">
        <authorList>
            <person name="Guo F."/>
        </authorList>
    </citation>
    <scope>NUCLEOTIDE SEQUENCE</scope>
    <source>
        <strain evidence="3">JCM 30134</strain>
    </source>
</reference>
<dbReference type="RefSeq" id="WP_167189225.1">
    <property type="nucleotide sequence ID" value="NZ_JAAONZ010000014.1"/>
</dbReference>
<proteinExistence type="predicted"/>
<keyword evidence="4" id="KW-1185">Reference proteome</keyword>
<dbReference type="Pfam" id="PF13511">
    <property type="entry name" value="DUF4124"/>
    <property type="match status" value="1"/>
</dbReference>
<evidence type="ECO:0000313" key="4">
    <source>
        <dbReference type="Proteomes" id="UP000787472"/>
    </source>
</evidence>
<dbReference type="InterPro" id="IPR025392">
    <property type="entry name" value="DUF4124"/>
</dbReference>
<dbReference type="AlphaFoldDB" id="A0A9E5T3G4"/>
<sequence>MWNGRSGRFEVVCLLVGLLSMWQVAAAARVYHWVDAQGQSHYSDSALEPEADARVLEVSGPPLQRPSQESVRRLEENKRWFQQRTRERQSAELKRAKQRAIAAKAARALQQRCDKARYKLEDAVQQYDAQRRTWLKPKAKRQLKEKLELYRLAVKRQCDF</sequence>
<name>A0A9E5T3G4_9GAMM</name>
<feature type="coiled-coil region" evidence="1">
    <location>
        <begin position="86"/>
        <end position="126"/>
    </location>
</feature>
<protein>
    <submittedName>
        <fullName evidence="3">DUF4124 domain-containing protein</fullName>
    </submittedName>
</protein>
<feature type="domain" description="DUF4124" evidence="2">
    <location>
        <begin position="20"/>
        <end position="67"/>
    </location>
</feature>